<name>A0A3M2RLL2_9GAMM</name>
<dbReference type="OrthoDB" id="9806825at2"/>
<dbReference type="Gene3D" id="1.25.40.10">
    <property type="entry name" value="Tetratricopeptide repeat domain"/>
    <property type="match status" value="3"/>
</dbReference>
<dbReference type="RefSeq" id="WP_114333628.1">
    <property type="nucleotide sequence ID" value="NZ_QMDL01000001.1"/>
</dbReference>
<dbReference type="InterPro" id="IPR011990">
    <property type="entry name" value="TPR-like_helical_dom_sf"/>
</dbReference>
<gene>
    <name evidence="1" type="primary">bamD_1</name>
    <name evidence="1" type="ORF">DOQ08_00853</name>
</gene>
<dbReference type="InterPro" id="IPR019734">
    <property type="entry name" value="TPR_rpt"/>
</dbReference>
<dbReference type="SMART" id="SM00028">
    <property type="entry name" value="TPR"/>
    <property type="match status" value="5"/>
</dbReference>
<reference evidence="1 2" key="1">
    <citation type="submission" date="2018-08" db="EMBL/GenBank/DDBJ databases">
        <title>Whole Genome Sequence of the Moderate Halophilic Marine Bacterium Marinobacter litoralis Sw-45.</title>
        <authorList>
            <person name="Musa H."/>
        </authorList>
    </citation>
    <scope>NUCLEOTIDE SEQUENCE [LARGE SCALE GENOMIC DNA]</scope>
    <source>
        <strain evidence="1 2">Sw-45</strain>
    </source>
</reference>
<organism evidence="1 2">
    <name type="scientific">Marinobacter litoralis</name>
    <dbReference type="NCBI Taxonomy" id="187981"/>
    <lineage>
        <taxon>Bacteria</taxon>
        <taxon>Pseudomonadati</taxon>
        <taxon>Pseudomonadota</taxon>
        <taxon>Gammaproteobacteria</taxon>
        <taxon>Pseudomonadales</taxon>
        <taxon>Marinobacteraceae</taxon>
        <taxon>Marinobacter</taxon>
    </lineage>
</organism>
<dbReference type="Proteomes" id="UP000265903">
    <property type="component" value="Unassembled WGS sequence"/>
</dbReference>
<dbReference type="Pfam" id="PF13174">
    <property type="entry name" value="TPR_6"/>
    <property type="match status" value="1"/>
</dbReference>
<dbReference type="EMBL" id="QMDL01000001">
    <property type="protein sequence ID" value="RMJ06168.1"/>
    <property type="molecule type" value="Genomic_DNA"/>
</dbReference>
<evidence type="ECO:0000313" key="2">
    <source>
        <dbReference type="Proteomes" id="UP000265903"/>
    </source>
</evidence>
<accession>A0A3M2RLL2</accession>
<keyword evidence="2" id="KW-1185">Reference proteome</keyword>
<comment type="caution">
    <text evidence="1">The sequence shown here is derived from an EMBL/GenBank/DDBJ whole genome shotgun (WGS) entry which is preliminary data.</text>
</comment>
<dbReference type="SUPFAM" id="SSF48452">
    <property type="entry name" value="TPR-like"/>
    <property type="match status" value="3"/>
</dbReference>
<dbReference type="AlphaFoldDB" id="A0A3M2RLL2"/>
<evidence type="ECO:0000313" key="1">
    <source>
        <dbReference type="EMBL" id="RMJ06168.1"/>
    </source>
</evidence>
<protein>
    <submittedName>
        <fullName evidence="1">Outer membrane protein assembly factor BamD</fullName>
    </submittedName>
</protein>
<proteinExistence type="predicted"/>
<sequence length="943" mass="106517">MSPRFVFKRLLPLLVVALVGHGHVFAQESFRVELGKDGETLRDMRPVFLKFESRPLPAISPAEVARRYQKLFEDSDEPEVRIDALNRLNNIRDRSGENIGFSEEKEAEIYEDVLGSYENILSRGSFSGRLDELLYQMAKAHALTGQHQESIQRLRQLVGLYPTSELVPEARFRIAEAEFSAGRYLEAENGYRALITAGARSELATKARYMQGWSQFKQGEQSWGRAAGTFMELLDQQLPSSEQIQQPHHSSLDMVEDSFRVLALMASRLDDAQTLERWLASRSQSPWFYLLYDRLADLHAVEGRYAQAVAVNNGFVRAYTEHESKPDFLIQNVEFWEMAGQPRQVRQAKETFVAEYLAANDFQQLPVQHQQRWQLYGRTLADFYYASGSRYQSDGQGVEAKRSWAKAAEYYEMLGGRSVADGELMHLAGDARLLAEHRTQALTNFRLAAYDAGYDRANEAGWAAITLLRSVLTEGGQSPGATDQSEALATLSAEEQRYSQAFGVDERVSALRADLANRWYARGDYQRALAYAKKTLDWDSPNSEQRYAAWLVIARVQQHKSEFGLAERAWRQALTLAETENQLAVPAQEQNDIREQLAVAIYKQGEQAAAAGNAALAVAHFQRVVHVVPGSELAIKSRFDAANTLLKAAEWLAAINELNRFRGDYAEHPLAEQVSEKLVYSYQQSGQPLKAANELLATASRLPDPWPQRLRAAAIYHESNQTERRNELYREWLSVAPRPATAGEHVQQQTMRQRLIKSGATDSGTLQALVAIESESQWHSDETLSWAADAALTLGVRAAEEFAAIGLVHPLEETLVSKQAALERAQNYLLEAETFAGEAVVTEVLFRRAELYRVLAADLMASEVPAELNELETMQYQMLLEEEAYPVEERAMELHTQNHQKIRTHGYDEWVGQSLEALAAMHPGRYSRNLRWMTWAEKENDGV</sequence>